<dbReference type="InterPro" id="IPR036388">
    <property type="entry name" value="WH-like_DNA-bd_sf"/>
</dbReference>
<evidence type="ECO:0000256" key="3">
    <source>
        <dbReference type="ARBA" id="ARBA00022927"/>
    </source>
</evidence>
<dbReference type="FunFam" id="1.10.10.10:FF:000141">
    <property type="entry name" value="vacuolar protein-sorting-associated protein 25"/>
    <property type="match status" value="1"/>
</dbReference>
<evidence type="ECO:0000256" key="4">
    <source>
        <dbReference type="ARBA" id="ARBA00030094"/>
    </source>
</evidence>
<comment type="caution">
    <text evidence="5">The sequence shown here is derived from an EMBL/GenBank/DDBJ whole genome shotgun (WGS) entry which is preliminary data.</text>
</comment>
<dbReference type="GO" id="GO:0016236">
    <property type="term" value="P:macroautophagy"/>
    <property type="evidence" value="ECO:0007669"/>
    <property type="project" value="UniProtKB-ARBA"/>
</dbReference>
<evidence type="ECO:0000313" key="5">
    <source>
        <dbReference type="EMBL" id="OJD20436.1"/>
    </source>
</evidence>
<dbReference type="AlphaFoldDB" id="A0A1J9QX67"/>
<name>A0A1J9QX67_9EURO</name>
<dbReference type="VEuPathDB" id="FungiDB:ACJ73_08231"/>
<organism evidence="5 6">
    <name type="scientific">Blastomyces percursus</name>
    <dbReference type="NCBI Taxonomy" id="1658174"/>
    <lineage>
        <taxon>Eukaryota</taxon>
        <taxon>Fungi</taxon>
        <taxon>Dikarya</taxon>
        <taxon>Ascomycota</taxon>
        <taxon>Pezizomycotina</taxon>
        <taxon>Eurotiomycetes</taxon>
        <taxon>Eurotiomycetidae</taxon>
        <taxon>Onygenales</taxon>
        <taxon>Ajellomycetaceae</taxon>
        <taxon>Blastomyces</taxon>
    </lineage>
</organism>
<evidence type="ECO:0000256" key="1">
    <source>
        <dbReference type="ARBA" id="ARBA00009674"/>
    </source>
</evidence>
<keyword evidence="2" id="KW-0813">Transport</keyword>
<dbReference type="GO" id="GO:0043328">
    <property type="term" value="P:protein transport to vacuole involved in ubiquitin-dependent protein catabolic process via the multivesicular body sorting pathway"/>
    <property type="evidence" value="ECO:0007669"/>
    <property type="project" value="TreeGrafter"/>
</dbReference>
<dbReference type="Pfam" id="PF05871">
    <property type="entry name" value="ESCRT-II"/>
    <property type="match status" value="1"/>
</dbReference>
<accession>A0A1J9QX67</accession>
<dbReference type="EMBL" id="LGTZ01001875">
    <property type="protein sequence ID" value="OJD20436.1"/>
    <property type="molecule type" value="Genomic_DNA"/>
</dbReference>
<keyword evidence="3" id="KW-0653">Protein transport</keyword>
<reference evidence="5 6" key="1">
    <citation type="submission" date="2015-08" db="EMBL/GenBank/DDBJ databases">
        <title>Emmonsia species relationships and genome sequence.</title>
        <authorList>
            <person name="Cuomo C.A."/>
            <person name="Schwartz I.S."/>
            <person name="Kenyon C."/>
            <person name="De Hoog G.S."/>
            <person name="Govender N.P."/>
            <person name="Botha A."/>
            <person name="Moreno L."/>
            <person name="De Vries M."/>
            <person name="Munoz J.F."/>
            <person name="Stielow J.B."/>
        </authorList>
    </citation>
    <scope>NUCLEOTIDE SEQUENCE [LARGE SCALE GENOMIC DNA]</scope>
    <source>
        <strain evidence="5 6">EI222</strain>
    </source>
</reference>
<keyword evidence="6" id="KW-1185">Reference proteome</keyword>
<dbReference type="GO" id="GO:0042803">
    <property type="term" value="F:protein homodimerization activity"/>
    <property type="evidence" value="ECO:0007669"/>
    <property type="project" value="TreeGrafter"/>
</dbReference>
<evidence type="ECO:0000256" key="2">
    <source>
        <dbReference type="ARBA" id="ARBA00022448"/>
    </source>
</evidence>
<dbReference type="Gene3D" id="1.10.10.10">
    <property type="entry name" value="Winged helix-like DNA-binding domain superfamily/Winged helix DNA-binding domain"/>
    <property type="match status" value="1"/>
</dbReference>
<dbReference type="PANTHER" id="PTHR13149">
    <property type="entry name" value="VACUOLAR PROTEIN SORTING-ASSOCIATED PROTEIN VPS25"/>
    <property type="match status" value="1"/>
</dbReference>
<dbReference type="Proteomes" id="UP000242791">
    <property type="component" value="Unassembled WGS sequence"/>
</dbReference>
<dbReference type="SUPFAM" id="SSF46785">
    <property type="entry name" value="Winged helix' DNA-binding domain"/>
    <property type="match status" value="1"/>
</dbReference>
<protein>
    <recommendedName>
        <fullName evidence="4">ESCRT-II complex subunit VPS25</fullName>
    </recommendedName>
</protein>
<sequence>VEETAQKNTVLTLYELTEGEATIAQEFHGMDPDVLARSLNVLVKRGKAQVFGSEDSQGVKFF</sequence>
<dbReference type="PANTHER" id="PTHR13149:SF0">
    <property type="entry name" value="VACUOLAR PROTEIN-SORTING-ASSOCIATED PROTEIN 25"/>
    <property type="match status" value="1"/>
</dbReference>
<dbReference type="GO" id="GO:0000814">
    <property type="term" value="C:ESCRT II complex"/>
    <property type="evidence" value="ECO:0007669"/>
    <property type="project" value="InterPro"/>
</dbReference>
<dbReference type="InterPro" id="IPR036390">
    <property type="entry name" value="WH_DNA-bd_sf"/>
</dbReference>
<feature type="non-terminal residue" evidence="5">
    <location>
        <position position="1"/>
    </location>
</feature>
<proteinExistence type="inferred from homology"/>
<dbReference type="STRING" id="1658174.A0A1J9QX67"/>
<comment type="similarity">
    <text evidence="1">Belongs to the VPS25 family.</text>
</comment>
<dbReference type="OrthoDB" id="245150at2759"/>
<dbReference type="GO" id="GO:0005198">
    <property type="term" value="F:structural molecule activity"/>
    <property type="evidence" value="ECO:0007669"/>
    <property type="project" value="TreeGrafter"/>
</dbReference>
<dbReference type="InterPro" id="IPR008570">
    <property type="entry name" value="ESCRT-II_cplx_Vps25-sub"/>
</dbReference>
<gene>
    <name evidence="5" type="ORF">ACJ73_08231</name>
</gene>
<evidence type="ECO:0000313" key="6">
    <source>
        <dbReference type="Proteomes" id="UP000242791"/>
    </source>
</evidence>